<evidence type="ECO:0000313" key="3">
    <source>
        <dbReference type="Proteomes" id="UP000594260"/>
    </source>
</evidence>
<evidence type="ECO:0000313" key="2">
    <source>
        <dbReference type="EnsemblMetazoa" id="XP_022655671"/>
    </source>
</evidence>
<keyword evidence="3" id="KW-1185">Reference proteome</keyword>
<dbReference type="GeneID" id="111248134"/>
<dbReference type="KEGG" id="vde:111248134"/>
<dbReference type="RefSeq" id="XP_022655671.1">
    <property type="nucleotide sequence ID" value="XM_022799936.1"/>
</dbReference>
<dbReference type="AlphaFoldDB" id="A0A7M7JU26"/>
<protein>
    <submittedName>
        <fullName evidence="2">Uncharacterized protein</fullName>
    </submittedName>
</protein>
<name>A0A7M7JU26_VARDE</name>
<organism evidence="2 3">
    <name type="scientific">Varroa destructor</name>
    <name type="common">Honeybee mite</name>
    <dbReference type="NCBI Taxonomy" id="109461"/>
    <lineage>
        <taxon>Eukaryota</taxon>
        <taxon>Metazoa</taxon>
        <taxon>Ecdysozoa</taxon>
        <taxon>Arthropoda</taxon>
        <taxon>Chelicerata</taxon>
        <taxon>Arachnida</taxon>
        <taxon>Acari</taxon>
        <taxon>Parasitiformes</taxon>
        <taxon>Mesostigmata</taxon>
        <taxon>Gamasina</taxon>
        <taxon>Dermanyssoidea</taxon>
        <taxon>Varroidae</taxon>
        <taxon>Varroa</taxon>
    </lineage>
</organism>
<accession>A0A7M7JU26</accession>
<reference evidence="2" key="1">
    <citation type="submission" date="2021-01" db="UniProtKB">
        <authorList>
            <consortium name="EnsemblMetazoa"/>
        </authorList>
    </citation>
    <scope>IDENTIFICATION</scope>
</reference>
<feature type="region of interest" description="Disordered" evidence="1">
    <location>
        <begin position="40"/>
        <end position="60"/>
    </location>
</feature>
<dbReference type="InParanoid" id="A0A7M7JU26"/>
<dbReference type="Proteomes" id="UP000594260">
    <property type="component" value="Unplaced"/>
</dbReference>
<sequence length="150" mass="16652">MTCNINRCFSPDHTVAEIVPYAQGEQETARILERLTTVNHDQNSNNEGNKGIRRTSNTDSNSYFVDIPSVSLSKVGVISRREKEARSRSGGLIQGWCPTSGTSWPSVDLEGLHIQEGVFKPADYAEEEEELQDADHESIISDHLTVFAES</sequence>
<proteinExistence type="predicted"/>
<dbReference type="EnsemblMetazoa" id="XM_022799936">
    <property type="protein sequence ID" value="XP_022655671"/>
    <property type="gene ID" value="LOC111248134"/>
</dbReference>
<evidence type="ECO:0000256" key="1">
    <source>
        <dbReference type="SAM" id="MobiDB-lite"/>
    </source>
</evidence>